<sequence length="73" mass="8139">MVPHHFLRETMSIGRISMPKNLVSAAPTEILSRDECGFDDLTRALYFAQRKSTLGKPSGCLYFSCGMDNVDDP</sequence>
<keyword evidence="2" id="KW-1185">Reference proteome</keyword>
<name>A0A016SJZ9_9BILA</name>
<proteinExistence type="predicted"/>
<accession>A0A016SJZ9</accession>
<protein>
    <submittedName>
        <fullName evidence="1">Uncharacterized protein</fullName>
    </submittedName>
</protein>
<dbReference type="Proteomes" id="UP000024635">
    <property type="component" value="Unassembled WGS sequence"/>
</dbReference>
<gene>
    <name evidence="1" type="primary">Acey_s0217.g2394</name>
    <name evidence="1" type="ORF">Y032_0217g2394</name>
</gene>
<comment type="caution">
    <text evidence="1">The sequence shown here is derived from an EMBL/GenBank/DDBJ whole genome shotgun (WGS) entry which is preliminary data.</text>
</comment>
<evidence type="ECO:0000313" key="1">
    <source>
        <dbReference type="EMBL" id="EYB90619.1"/>
    </source>
</evidence>
<evidence type="ECO:0000313" key="2">
    <source>
        <dbReference type="Proteomes" id="UP000024635"/>
    </source>
</evidence>
<organism evidence="1 2">
    <name type="scientific">Ancylostoma ceylanicum</name>
    <dbReference type="NCBI Taxonomy" id="53326"/>
    <lineage>
        <taxon>Eukaryota</taxon>
        <taxon>Metazoa</taxon>
        <taxon>Ecdysozoa</taxon>
        <taxon>Nematoda</taxon>
        <taxon>Chromadorea</taxon>
        <taxon>Rhabditida</taxon>
        <taxon>Rhabditina</taxon>
        <taxon>Rhabditomorpha</taxon>
        <taxon>Strongyloidea</taxon>
        <taxon>Ancylostomatidae</taxon>
        <taxon>Ancylostomatinae</taxon>
        <taxon>Ancylostoma</taxon>
    </lineage>
</organism>
<dbReference type="EMBL" id="JARK01001553">
    <property type="protein sequence ID" value="EYB90619.1"/>
    <property type="molecule type" value="Genomic_DNA"/>
</dbReference>
<reference evidence="2" key="1">
    <citation type="journal article" date="2015" name="Nat. Genet.">
        <title>The genome and transcriptome of the zoonotic hookworm Ancylostoma ceylanicum identify infection-specific gene families.</title>
        <authorList>
            <person name="Schwarz E.M."/>
            <person name="Hu Y."/>
            <person name="Antoshechkin I."/>
            <person name="Miller M.M."/>
            <person name="Sternberg P.W."/>
            <person name="Aroian R.V."/>
        </authorList>
    </citation>
    <scope>NUCLEOTIDE SEQUENCE</scope>
    <source>
        <strain evidence="2">HY135</strain>
    </source>
</reference>
<dbReference type="AlphaFoldDB" id="A0A016SJZ9"/>